<organism evidence="2 3">
    <name type="scientific">Flavivirga aquatica</name>
    <dbReference type="NCBI Taxonomy" id="1849968"/>
    <lineage>
        <taxon>Bacteria</taxon>
        <taxon>Pseudomonadati</taxon>
        <taxon>Bacteroidota</taxon>
        <taxon>Flavobacteriia</taxon>
        <taxon>Flavobacteriales</taxon>
        <taxon>Flavobacteriaceae</taxon>
        <taxon>Flavivirga</taxon>
    </lineage>
</organism>
<feature type="domain" description="DUF2061" evidence="1">
    <location>
        <begin position="28"/>
        <end position="79"/>
    </location>
</feature>
<proteinExistence type="predicted"/>
<name>A0A1E5T9C4_9FLAO</name>
<accession>A0A1E5T9C4</accession>
<gene>
    <name evidence="2" type="ORF">A8C32_16055</name>
</gene>
<protein>
    <recommendedName>
        <fullName evidence="1">DUF2061 domain-containing protein</fullName>
    </recommendedName>
</protein>
<evidence type="ECO:0000259" key="1">
    <source>
        <dbReference type="Pfam" id="PF09834"/>
    </source>
</evidence>
<dbReference type="STRING" id="1849968.A8C32_16055"/>
<keyword evidence="3" id="KW-1185">Reference proteome</keyword>
<evidence type="ECO:0000313" key="3">
    <source>
        <dbReference type="Proteomes" id="UP000095713"/>
    </source>
</evidence>
<dbReference type="EMBL" id="MDJD01000043">
    <property type="protein sequence ID" value="OEK07974.1"/>
    <property type="molecule type" value="Genomic_DNA"/>
</dbReference>
<dbReference type="Pfam" id="PF09834">
    <property type="entry name" value="DUF2061"/>
    <property type="match status" value="1"/>
</dbReference>
<evidence type="ECO:0000313" key="2">
    <source>
        <dbReference type="EMBL" id="OEK07974.1"/>
    </source>
</evidence>
<dbReference type="AlphaFoldDB" id="A0A1E5T9C4"/>
<dbReference type="Proteomes" id="UP000095713">
    <property type="component" value="Unassembled WGS sequence"/>
</dbReference>
<sequence>MISQMLLKSKEKSTYKEDSVNEKPLRSIVKSLSWRTIGTLDTILISWLITGELTLAFSIGSVELVTKMVLYFFHERVWNSIKWGK</sequence>
<dbReference type="OrthoDB" id="197461at2"/>
<comment type="caution">
    <text evidence="2">The sequence shown here is derived from an EMBL/GenBank/DDBJ whole genome shotgun (WGS) entry which is preliminary data.</text>
</comment>
<dbReference type="InterPro" id="IPR018638">
    <property type="entry name" value="DUF2061_membrane"/>
</dbReference>
<reference evidence="2 3" key="1">
    <citation type="submission" date="2016-05" db="EMBL/GenBank/DDBJ databases">
        <title>Draft Genome Sequence of Algibacter sp. Strain SK-16 Isolated from the Surface Water of Aburatsubo Inlet.</title>
        <authorList>
            <person name="Wong S.-K."/>
            <person name="Yoshizawa S."/>
            <person name="Nakajima Y."/>
            <person name="Ogura Y."/>
            <person name="Tetsuya H."/>
            <person name="Hamasaki K."/>
        </authorList>
    </citation>
    <scope>NUCLEOTIDE SEQUENCE [LARGE SCALE GENOMIC DNA]</scope>
    <source>
        <strain evidence="2 3">SK-16</strain>
    </source>
</reference>